<reference evidence="1 2" key="1">
    <citation type="submission" date="2015-04" db="EMBL/GenBank/DDBJ databases">
        <authorList>
            <person name="Syromyatnikov M.Y."/>
            <person name="Popov V.N."/>
        </authorList>
    </citation>
    <scope>NUCLEOTIDE SEQUENCE [LARGE SCALE GENOMIC DNA]</scope>
</reference>
<evidence type="ECO:0000313" key="2">
    <source>
        <dbReference type="Proteomes" id="UP000183832"/>
    </source>
</evidence>
<evidence type="ECO:0000313" key="1">
    <source>
        <dbReference type="EMBL" id="CRK95305.1"/>
    </source>
</evidence>
<dbReference type="InterPro" id="IPR032675">
    <property type="entry name" value="LRR_dom_sf"/>
</dbReference>
<dbReference type="SUPFAM" id="SSF52047">
    <property type="entry name" value="RNI-like"/>
    <property type="match status" value="1"/>
</dbReference>
<organism evidence="1 2">
    <name type="scientific">Clunio marinus</name>
    <dbReference type="NCBI Taxonomy" id="568069"/>
    <lineage>
        <taxon>Eukaryota</taxon>
        <taxon>Metazoa</taxon>
        <taxon>Ecdysozoa</taxon>
        <taxon>Arthropoda</taxon>
        <taxon>Hexapoda</taxon>
        <taxon>Insecta</taxon>
        <taxon>Pterygota</taxon>
        <taxon>Neoptera</taxon>
        <taxon>Endopterygota</taxon>
        <taxon>Diptera</taxon>
        <taxon>Nematocera</taxon>
        <taxon>Chironomoidea</taxon>
        <taxon>Chironomidae</taxon>
        <taxon>Clunio</taxon>
    </lineage>
</organism>
<gene>
    <name evidence="1" type="ORF">CLUMA_CG008676</name>
</gene>
<protein>
    <submittedName>
        <fullName evidence="1">CLUMA_CG008676, isoform A</fullName>
    </submittedName>
</protein>
<name>A0A1J1IA58_9DIPT</name>
<proteinExistence type="predicted"/>
<accession>A0A1J1IA58</accession>
<dbReference type="AlphaFoldDB" id="A0A1J1IA58"/>
<dbReference type="EMBL" id="CVRI01000041">
    <property type="protein sequence ID" value="CRK95305.1"/>
    <property type="molecule type" value="Genomic_DNA"/>
</dbReference>
<dbReference type="Proteomes" id="UP000183832">
    <property type="component" value="Unassembled WGS sequence"/>
</dbReference>
<keyword evidence="2" id="KW-1185">Reference proteome</keyword>
<dbReference type="Gene3D" id="3.80.10.10">
    <property type="entry name" value="Ribonuclease Inhibitor"/>
    <property type="match status" value="2"/>
</dbReference>
<sequence length="374" mass="43381">MCISISFIENEKDIQQFINRQTQITKLIMKDGSYGCDLSVLKLSKLEHLTIRSCEGYEMNIAKMIIQNPKLRSLDLDIICTCFDLDEYDDDDTGNEILTAICELKYLESLNISINKISSDVFESLTKIITLRELHLNYQNDDQFYNKLSKLCVLKLLRIEALTIKPSELIGFYNYNTIIPEDIIFQFSQNFQNLKHLSFENKLFNIIGTVLKYFIKLETFEFVCNNSDGDQDNFVIDEDIKHENLKEFKVKNIESHNMKSILNTISACPNLELVKISGISDISHQGLKQILDDHLKLKYLKLGMYDFNFQGVTAELIKSAALQSISLSGLSQFLSLETIKEFFKEEFSCIKLFKTGWRRWSYFKLVMKKCGPLK</sequence>